<keyword evidence="7" id="KW-0902">Two-component regulatory system</keyword>
<dbReference type="EMBL" id="BCNO01000001">
    <property type="protein sequence ID" value="GAQ95046.1"/>
    <property type="molecule type" value="Genomic_DNA"/>
</dbReference>
<keyword evidence="8" id="KW-0472">Membrane</keyword>
<dbReference type="PANTHER" id="PTHR43065">
    <property type="entry name" value="SENSOR HISTIDINE KINASE"/>
    <property type="match status" value="1"/>
</dbReference>
<evidence type="ECO:0000313" key="12">
    <source>
        <dbReference type="EMBL" id="GAQ95046.1"/>
    </source>
</evidence>
<evidence type="ECO:0000313" key="13">
    <source>
        <dbReference type="Proteomes" id="UP000054976"/>
    </source>
</evidence>
<protein>
    <recommendedName>
        <fullName evidence="2">histidine kinase</fullName>
        <ecNumber evidence="2">2.7.13.3</ecNumber>
    </recommendedName>
</protein>
<feature type="domain" description="Histidine kinase" evidence="9">
    <location>
        <begin position="476"/>
        <end position="665"/>
    </location>
</feature>
<dbReference type="GO" id="GO:0000155">
    <property type="term" value="F:phosphorelay sensor kinase activity"/>
    <property type="evidence" value="ECO:0007669"/>
    <property type="project" value="InterPro"/>
</dbReference>
<dbReference type="InterPro" id="IPR005467">
    <property type="entry name" value="His_kinase_dom"/>
</dbReference>
<dbReference type="SUPFAM" id="SSF47384">
    <property type="entry name" value="Homodimeric domain of signal transducing histidine kinase"/>
    <property type="match status" value="1"/>
</dbReference>
<dbReference type="InterPro" id="IPR000700">
    <property type="entry name" value="PAS-assoc_C"/>
</dbReference>
<comment type="catalytic activity">
    <reaction evidence="1">
        <text>ATP + protein L-histidine = ADP + protein N-phospho-L-histidine.</text>
        <dbReference type="EC" id="2.7.13.3"/>
    </reaction>
</comment>
<feature type="domain" description="PAS" evidence="10">
    <location>
        <begin position="341"/>
        <end position="378"/>
    </location>
</feature>
<gene>
    <name evidence="12" type="ORF">TAGGR_11246</name>
</gene>
<dbReference type="SUPFAM" id="SSF55874">
    <property type="entry name" value="ATPase domain of HSP90 chaperone/DNA topoisomerase II/histidine kinase"/>
    <property type="match status" value="1"/>
</dbReference>
<evidence type="ECO:0000256" key="1">
    <source>
        <dbReference type="ARBA" id="ARBA00000085"/>
    </source>
</evidence>
<dbReference type="InterPro" id="IPR003661">
    <property type="entry name" value="HisK_dim/P_dom"/>
</dbReference>
<dbReference type="InterPro" id="IPR003594">
    <property type="entry name" value="HATPase_dom"/>
</dbReference>
<dbReference type="Pfam" id="PF13426">
    <property type="entry name" value="PAS_9"/>
    <property type="match status" value="1"/>
</dbReference>
<dbReference type="Gene3D" id="1.10.287.130">
    <property type="match status" value="1"/>
</dbReference>
<evidence type="ECO:0000256" key="6">
    <source>
        <dbReference type="ARBA" id="ARBA00022840"/>
    </source>
</evidence>
<dbReference type="Proteomes" id="UP000054976">
    <property type="component" value="Unassembled WGS sequence"/>
</dbReference>
<dbReference type="PROSITE" id="PS50113">
    <property type="entry name" value="PAC"/>
    <property type="match status" value="1"/>
</dbReference>
<evidence type="ECO:0000259" key="9">
    <source>
        <dbReference type="PROSITE" id="PS50109"/>
    </source>
</evidence>
<dbReference type="SUPFAM" id="SSF55785">
    <property type="entry name" value="PYP-like sensor domain (PAS domain)"/>
    <property type="match status" value="1"/>
</dbReference>
<evidence type="ECO:0000256" key="2">
    <source>
        <dbReference type="ARBA" id="ARBA00012438"/>
    </source>
</evidence>
<evidence type="ECO:0000259" key="11">
    <source>
        <dbReference type="PROSITE" id="PS50113"/>
    </source>
</evidence>
<proteinExistence type="predicted"/>
<dbReference type="InterPro" id="IPR036890">
    <property type="entry name" value="HATPase_C_sf"/>
</dbReference>
<keyword evidence="13" id="KW-1185">Reference proteome</keyword>
<dbReference type="CDD" id="cd00082">
    <property type="entry name" value="HisKA"/>
    <property type="match status" value="1"/>
</dbReference>
<accession>A0A0U9IA76</accession>
<dbReference type="SMART" id="SM00387">
    <property type="entry name" value="HATPase_c"/>
    <property type="match status" value="1"/>
</dbReference>
<keyword evidence="8" id="KW-1133">Transmembrane helix</keyword>
<evidence type="ECO:0000259" key="10">
    <source>
        <dbReference type="PROSITE" id="PS50112"/>
    </source>
</evidence>
<comment type="caution">
    <text evidence="12">The sequence shown here is derived from an EMBL/GenBank/DDBJ whole genome shotgun (WGS) entry which is preliminary data.</text>
</comment>
<dbReference type="EC" id="2.7.13.3" evidence="2"/>
<dbReference type="InterPro" id="IPR001610">
    <property type="entry name" value="PAC"/>
</dbReference>
<dbReference type="CDD" id="cd18774">
    <property type="entry name" value="PDC2_HK_sensor"/>
    <property type="match status" value="1"/>
</dbReference>
<dbReference type="Pfam" id="PF00512">
    <property type="entry name" value="HisKA"/>
    <property type="match status" value="1"/>
</dbReference>
<keyword evidence="8" id="KW-0812">Transmembrane</keyword>
<dbReference type="NCBIfam" id="TIGR00229">
    <property type="entry name" value="sensory_box"/>
    <property type="match status" value="1"/>
</dbReference>
<dbReference type="GO" id="GO:0005524">
    <property type="term" value="F:ATP binding"/>
    <property type="evidence" value="ECO:0007669"/>
    <property type="project" value="UniProtKB-KW"/>
</dbReference>
<keyword evidence="4" id="KW-0547">Nucleotide-binding</keyword>
<dbReference type="SMART" id="SM00086">
    <property type="entry name" value="PAC"/>
    <property type="match status" value="1"/>
</dbReference>
<dbReference type="OrthoDB" id="9772100at2"/>
<evidence type="ECO:0000256" key="3">
    <source>
        <dbReference type="ARBA" id="ARBA00022679"/>
    </source>
</evidence>
<dbReference type="PANTHER" id="PTHR43065:SF46">
    <property type="entry name" value="C4-DICARBOXYLATE TRANSPORT SENSOR PROTEIN DCTB"/>
    <property type="match status" value="1"/>
</dbReference>
<dbReference type="PROSITE" id="PS50112">
    <property type="entry name" value="PAS"/>
    <property type="match status" value="1"/>
</dbReference>
<sequence>MRIVFNFKSFIFLLLFIFSLFFLFSVNAITYILTKVVTIKDKQNAYEAIISNFRQYFEKTIIENEKFLDLAINIIDKEKNLEKKKNKLKEIMNLYPFAKYVIVFDREGFIKEMYPFRRDALNLYMGNTALFKNIEKAKFSGPYVFLFDRKSYYAQSKKFGDSYALMLVDIPNFNNFLKELNENGYVSFIVDEAGKIIAHYDEKYVNEGANIKMLIPKLNEISETQEPTEFIMDGEKYLLYSKFCNCLYKYIFIGNKYEKAFAEYNAFKKQLFSLFIFFTFLSLGLSLLISSFLQKPVLELFRIINNIKKQNYDIKAKPLYFQETNTLAENIIEMGRTIAEREMELSKLFETSRDAIVFSTLDGKLLNINPQGLKIFGYKDKNQIESVTDFYYNIEDRKRILEKIIKEGYVESFEVKLKRADRSLFYGLISSSLVRDEKGNPLFLISTIKDITEKIKMQEQLFQSQKMESIGRLAGSIAHDLNNMLTVISSNNQLIQLYNKDNEKIKKYTEGIANAVDKTKDFIKKLLAFSRKQVFEFGSYDINEVIKEEIKLLKPTIREDIIFSYTLYPEPLYVNLDRTQFTQILLNLVVNAIDAMPNGGDIKIQVERKKIDREIYRVYSNLKEGDFVCISFSDTGHGIPEEIRDKIFEPFLLQKKKVQDLGFQLFTALWNNIKVLLMSTAK</sequence>
<dbReference type="CDD" id="cd00130">
    <property type="entry name" value="PAS"/>
    <property type="match status" value="1"/>
</dbReference>
<dbReference type="STRING" id="86166.TAGGR_11246"/>
<keyword evidence="3" id="KW-0808">Transferase</keyword>
<evidence type="ECO:0000256" key="5">
    <source>
        <dbReference type="ARBA" id="ARBA00022777"/>
    </source>
</evidence>
<evidence type="ECO:0000256" key="4">
    <source>
        <dbReference type="ARBA" id="ARBA00022741"/>
    </source>
</evidence>
<dbReference type="InterPro" id="IPR000014">
    <property type="entry name" value="PAS"/>
</dbReference>
<organism evidence="12 13">
    <name type="scientific">Thermodesulfovibrio aggregans</name>
    <dbReference type="NCBI Taxonomy" id="86166"/>
    <lineage>
        <taxon>Bacteria</taxon>
        <taxon>Pseudomonadati</taxon>
        <taxon>Nitrospirota</taxon>
        <taxon>Thermodesulfovibrionia</taxon>
        <taxon>Thermodesulfovibrionales</taxon>
        <taxon>Thermodesulfovibrionaceae</taxon>
        <taxon>Thermodesulfovibrio</taxon>
    </lineage>
</organism>
<dbReference type="InterPro" id="IPR036097">
    <property type="entry name" value="HisK_dim/P_sf"/>
</dbReference>
<dbReference type="Pfam" id="PF02518">
    <property type="entry name" value="HATPase_c"/>
    <property type="match status" value="1"/>
</dbReference>
<dbReference type="SMART" id="SM00388">
    <property type="entry name" value="HisKA"/>
    <property type="match status" value="1"/>
</dbReference>
<evidence type="ECO:0000256" key="8">
    <source>
        <dbReference type="SAM" id="Phobius"/>
    </source>
</evidence>
<dbReference type="InterPro" id="IPR035965">
    <property type="entry name" value="PAS-like_dom_sf"/>
</dbReference>
<dbReference type="Gene3D" id="3.30.565.10">
    <property type="entry name" value="Histidine kinase-like ATPase, C-terminal domain"/>
    <property type="match status" value="1"/>
</dbReference>
<dbReference type="PROSITE" id="PS50109">
    <property type="entry name" value="HIS_KIN"/>
    <property type="match status" value="1"/>
</dbReference>
<name>A0A0U9IA76_9BACT</name>
<keyword evidence="6" id="KW-0067">ATP-binding</keyword>
<keyword evidence="5" id="KW-0418">Kinase</keyword>
<dbReference type="Gene3D" id="3.30.450.20">
    <property type="entry name" value="PAS domain"/>
    <property type="match status" value="2"/>
</dbReference>
<evidence type="ECO:0000256" key="7">
    <source>
        <dbReference type="ARBA" id="ARBA00023012"/>
    </source>
</evidence>
<feature type="transmembrane region" description="Helical" evidence="8">
    <location>
        <begin position="271"/>
        <end position="293"/>
    </location>
</feature>
<dbReference type="AlphaFoldDB" id="A0A0U9IA76"/>
<feature type="domain" description="PAC" evidence="11">
    <location>
        <begin position="411"/>
        <end position="463"/>
    </location>
</feature>
<reference evidence="13" key="1">
    <citation type="submission" date="2016-01" db="EMBL/GenBank/DDBJ databases">
        <title>Draft genome sequence of Thermodesulfovibrio aggregans strain TGE-P1.</title>
        <authorList>
            <person name="Sekiguchi Y."/>
            <person name="Ohashi A."/>
            <person name="Matsuura N."/>
            <person name="Tourlousse M.D."/>
        </authorList>
    </citation>
    <scope>NUCLEOTIDE SEQUENCE [LARGE SCALE GENOMIC DNA]</scope>
    <source>
        <strain evidence="13">TGE-P1</strain>
    </source>
</reference>